<protein>
    <submittedName>
        <fullName evidence="1">Uncharacterized protein</fullName>
    </submittedName>
</protein>
<sequence length="125" mass="13246">MWWSQARYVACRNAHLNTWAQKLNSGLQGQARTMAASPLMRMCAEMRPAQGFAEQRPGIPGTLAGLLSGEALNESSSEAIRLAIAALLEEAVAQAAVNSASVMLATGQGTSMTFRDTPCALNFSS</sequence>
<dbReference type="EMBL" id="HBFQ01011264">
    <property type="protein sequence ID" value="CAD8833545.1"/>
    <property type="molecule type" value="Transcribed_RNA"/>
</dbReference>
<organism evidence="1">
    <name type="scientific">Noctiluca scintillans</name>
    <name type="common">Sea sparkle</name>
    <name type="synonym">Red tide dinoflagellate</name>
    <dbReference type="NCBI Taxonomy" id="2966"/>
    <lineage>
        <taxon>Eukaryota</taxon>
        <taxon>Sar</taxon>
        <taxon>Alveolata</taxon>
        <taxon>Dinophyceae</taxon>
        <taxon>Noctilucales</taxon>
        <taxon>Noctilucaceae</taxon>
        <taxon>Noctiluca</taxon>
    </lineage>
</organism>
<name>A0A6T8U5M8_NOCSC</name>
<evidence type="ECO:0000313" key="1">
    <source>
        <dbReference type="EMBL" id="CAD8833545.1"/>
    </source>
</evidence>
<proteinExistence type="predicted"/>
<gene>
    <name evidence="1" type="ORF">NSCI0253_LOCUS7893</name>
</gene>
<reference evidence="1" key="1">
    <citation type="submission" date="2021-01" db="EMBL/GenBank/DDBJ databases">
        <authorList>
            <person name="Corre E."/>
            <person name="Pelletier E."/>
            <person name="Niang G."/>
            <person name="Scheremetjew M."/>
            <person name="Finn R."/>
            <person name="Kale V."/>
            <person name="Holt S."/>
            <person name="Cochrane G."/>
            <person name="Meng A."/>
            <person name="Brown T."/>
            <person name="Cohen L."/>
        </authorList>
    </citation>
    <scope>NUCLEOTIDE SEQUENCE</scope>
</reference>
<dbReference type="AlphaFoldDB" id="A0A6T8U5M8"/>
<accession>A0A6T8U5M8</accession>